<evidence type="ECO:0000313" key="2">
    <source>
        <dbReference type="Proteomes" id="UP000073492"/>
    </source>
</evidence>
<dbReference type="Proteomes" id="UP000073492">
    <property type="component" value="Unassembled WGS sequence"/>
</dbReference>
<dbReference type="OrthoDB" id="4502478at2759"/>
<organism evidence="1 2">
    <name type="scientific">Pseudocercospora musae</name>
    <dbReference type="NCBI Taxonomy" id="113226"/>
    <lineage>
        <taxon>Eukaryota</taxon>
        <taxon>Fungi</taxon>
        <taxon>Dikarya</taxon>
        <taxon>Ascomycota</taxon>
        <taxon>Pezizomycotina</taxon>
        <taxon>Dothideomycetes</taxon>
        <taxon>Dothideomycetidae</taxon>
        <taxon>Mycosphaerellales</taxon>
        <taxon>Mycosphaerellaceae</taxon>
        <taxon>Pseudocercospora</taxon>
    </lineage>
</organism>
<name>A0A139INA7_9PEZI</name>
<comment type="caution">
    <text evidence="1">The sequence shown here is derived from an EMBL/GenBank/DDBJ whole genome shotgun (WGS) entry which is preliminary data.</text>
</comment>
<dbReference type="AlphaFoldDB" id="A0A139INA7"/>
<dbReference type="EMBL" id="LFZO01000043">
    <property type="protein sequence ID" value="KXT16199.1"/>
    <property type="molecule type" value="Genomic_DNA"/>
</dbReference>
<evidence type="ECO:0000313" key="1">
    <source>
        <dbReference type="EMBL" id="KXT16199.1"/>
    </source>
</evidence>
<proteinExistence type="predicted"/>
<keyword evidence="2" id="KW-1185">Reference proteome</keyword>
<accession>A0A139INA7</accession>
<reference evidence="1 2" key="1">
    <citation type="submission" date="2015-07" db="EMBL/GenBank/DDBJ databases">
        <title>Comparative genomics of the Sigatoka disease complex on banana suggests a link between parallel evolutionary changes in Pseudocercospora fijiensis and Pseudocercospora eumusae and increased virulence on the banana host.</title>
        <authorList>
            <person name="Chang T.-C."/>
            <person name="Salvucci A."/>
            <person name="Crous P.W."/>
            <person name="Stergiopoulos I."/>
        </authorList>
    </citation>
    <scope>NUCLEOTIDE SEQUENCE [LARGE SCALE GENOMIC DNA]</scope>
    <source>
        <strain evidence="1 2">CBS 116634</strain>
    </source>
</reference>
<sequence>MRDAGRSSRNLGREIIFVEGSYNSIDLEENVRAYLTVSALEEEWTLTRMFVPARLQYAMLEIFVRLLRPGEIGSETLPTSQTTGEFCTELGEGAVHPHFSVPDLGRVGLESPFESTFNSLVSQERTDAQIEVALQNAF</sequence>
<protein>
    <submittedName>
        <fullName evidence="1">Uncharacterized protein</fullName>
    </submittedName>
</protein>
<gene>
    <name evidence="1" type="ORF">AC579_906</name>
</gene>